<reference evidence="1" key="1">
    <citation type="submission" date="2022-11" db="EMBL/GenBank/DDBJ databases">
        <title>beta-Carotene-producing bacterium, Jeongeuplla avenae sp. nov., alleviates the salt stress of Arabidopsis seedlings.</title>
        <authorList>
            <person name="Jiang L."/>
            <person name="Lee J."/>
        </authorList>
    </citation>
    <scope>NUCLEOTIDE SEQUENCE</scope>
    <source>
        <strain evidence="1">DY_R2A_6</strain>
    </source>
</reference>
<name>A0ACD4NW84_9HYPH</name>
<organism evidence="1 2">
    <name type="scientific">Antarcticirhabdus aurantiaca</name>
    <dbReference type="NCBI Taxonomy" id="2606717"/>
    <lineage>
        <taxon>Bacteria</taxon>
        <taxon>Pseudomonadati</taxon>
        <taxon>Pseudomonadota</taxon>
        <taxon>Alphaproteobacteria</taxon>
        <taxon>Hyphomicrobiales</taxon>
        <taxon>Aurantimonadaceae</taxon>
        <taxon>Antarcticirhabdus</taxon>
    </lineage>
</organism>
<sequence>MQMAADAPSSSAVAPLAARVPAAGGPFPSEIVMTQPEERHRRAAERAEKMDRKWFRLHPLAWMRLRDSVPFEDDRSLEEGHVKFPFTIVALDRDTGTIERRRFYAHQRPDSDAASLMALWDLIEELRAQDTDGVGRMEPSDSQVAAFEARRRDVAEKYPDAARLMQARMGAFG</sequence>
<gene>
    <name evidence="1" type="ORF">OXU80_13530</name>
</gene>
<accession>A0ACD4NW84</accession>
<evidence type="ECO:0000313" key="2">
    <source>
        <dbReference type="Proteomes" id="UP001163223"/>
    </source>
</evidence>
<dbReference type="Proteomes" id="UP001163223">
    <property type="component" value="Chromosome"/>
</dbReference>
<proteinExistence type="predicted"/>
<protein>
    <submittedName>
        <fullName evidence="1">Uncharacterized protein</fullName>
    </submittedName>
</protein>
<dbReference type="EMBL" id="CP113520">
    <property type="protein sequence ID" value="WAJ31155.1"/>
    <property type="molecule type" value="Genomic_DNA"/>
</dbReference>
<keyword evidence="2" id="KW-1185">Reference proteome</keyword>
<evidence type="ECO:0000313" key="1">
    <source>
        <dbReference type="EMBL" id="WAJ31155.1"/>
    </source>
</evidence>